<organism evidence="1 2">
    <name type="scientific">Lasiosphaeris hirsuta</name>
    <dbReference type="NCBI Taxonomy" id="260670"/>
    <lineage>
        <taxon>Eukaryota</taxon>
        <taxon>Fungi</taxon>
        <taxon>Dikarya</taxon>
        <taxon>Ascomycota</taxon>
        <taxon>Pezizomycotina</taxon>
        <taxon>Sordariomycetes</taxon>
        <taxon>Sordariomycetidae</taxon>
        <taxon>Sordariales</taxon>
        <taxon>Lasiosphaeriaceae</taxon>
        <taxon>Lasiosphaeris</taxon>
    </lineage>
</organism>
<protein>
    <submittedName>
        <fullName evidence="1">Uncharacterized protein</fullName>
    </submittedName>
</protein>
<dbReference type="EMBL" id="JAUKUA010000003">
    <property type="protein sequence ID" value="KAK0719121.1"/>
    <property type="molecule type" value="Genomic_DNA"/>
</dbReference>
<comment type="caution">
    <text evidence="1">The sequence shown here is derived from an EMBL/GenBank/DDBJ whole genome shotgun (WGS) entry which is preliminary data.</text>
</comment>
<sequence length="149" mass="16376">MVLAEATELANFAPQPLNVVYAVPDATSARIAEQYFQSEATKTDGYPGVPNTVKTMSYIALIDNLKKANFASALLLIFDGDRGRMSHLCMFKDGKSQHSVTVVAPSPLEEPLWSRQQEFGDNVESTALLPGHRTGIFTTPPVPYKKPEY</sequence>
<accession>A0AA40DZV1</accession>
<dbReference type="AlphaFoldDB" id="A0AA40DZV1"/>
<gene>
    <name evidence="1" type="ORF">B0H67DRAFT_642504</name>
</gene>
<reference evidence="1" key="1">
    <citation type="submission" date="2023-06" db="EMBL/GenBank/DDBJ databases">
        <title>Genome-scale phylogeny and comparative genomics of the fungal order Sordariales.</title>
        <authorList>
            <consortium name="Lawrence Berkeley National Laboratory"/>
            <person name="Hensen N."/>
            <person name="Bonometti L."/>
            <person name="Westerberg I."/>
            <person name="Brannstrom I.O."/>
            <person name="Guillou S."/>
            <person name="Cros-Aarteil S."/>
            <person name="Calhoun S."/>
            <person name="Haridas S."/>
            <person name="Kuo A."/>
            <person name="Mondo S."/>
            <person name="Pangilinan J."/>
            <person name="Riley R."/>
            <person name="Labutti K."/>
            <person name="Andreopoulos B."/>
            <person name="Lipzen A."/>
            <person name="Chen C."/>
            <person name="Yanf M."/>
            <person name="Daum C."/>
            <person name="Ng V."/>
            <person name="Clum A."/>
            <person name="Steindorff A."/>
            <person name="Ohm R."/>
            <person name="Martin F."/>
            <person name="Silar P."/>
            <person name="Natvig D."/>
            <person name="Lalanne C."/>
            <person name="Gautier V."/>
            <person name="Ament-Velasquez S.L."/>
            <person name="Kruys A."/>
            <person name="Hutchinson M.I."/>
            <person name="Powell A.J."/>
            <person name="Barry K."/>
            <person name="Miller A.N."/>
            <person name="Grigoriev I.V."/>
            <person name="Debuchy R."/>
            <person name="Gladieux P."/>
            <person name="Thoren M.H."/>
            <person name="Johannesson H."/>
        </authorList>
    </citation>
    <scope>NUCLEOTIDE SEQUENCE</scope>
    <source>
        <strain evidence="1">SMH4607-1</strain>
    </source>
</reference>
<keyword evidence="2" id="KW-1185">Reference proteome</keyword>
<dbReference type="Proteomes" id="UP001172102">
    <property type="component" value="Unassembled WGS sequence"/>
</dbReference>
<evidence type="ECO:0000313" key="1">
    <source>
        <dbReference type="EMBL" id="KAK0719121.1"/>
    </source>
</evidence>
<evidence type="ECO:0000313" key="2">
    <source>
        <dbReference type="Proteomes" id="UP001172102"/>
    </source>
</evidence>
<name>A0AA40DZV1_9PEZI</name>
<proteinExistence type="predicted"/>